<reference evidence="2" key="1">
    <citation type="journal article" date="2008" name="BMC Genomics">
        <title>A conifer genomics resource of 200,000 spruce (Picea spp.) ESTs and 6,464 high-quality, sequence-finished full-length cDNAs for Sitka spruce (Picea sitchensis).</title>
        <authorList>
            <person name="Ralph S.G."/>
            <person name="Chun H.J."/>
            <person name="Kolosova N."/>
            <person name="Cooper D."/>
            <person name="Oddy C."/>
            <person name="Ritland C.E."/>
            <person name="Kirkpatrick R."/>
            <person name="Moore R."/>
            <person name="Barber S."/>
            <person name="Holt R.A."/>
            <person name="Jones S.J."/>
            <person name="Marra M.A."/>
            <person name="Douglas C.J."/>
            <person name="Ritland K."/>
            <person name="Bohlmann J."/>
        </authorList>
    </citation>
    <scope>NUCLEOTIDE SEQUENCE</scope>
    <source>
        <tissue evidence="2">Green portion of the leader tissue</tissue>
    </source>
</reference>
<proteinExistence type="evidence at transcript level"/>
<organism evidence="2">
    <name type="scientific">Picea sitchensis</name>
    <name type="common">Sitka spruce</name>
    <name type="synonym">Pinus sitchensis</name>
    <dbReference type="NCBI Taxonomy" id="3332"/>
    <lineage>
        <taxon>Eukaryota</taxon>
        <taxon>Viridiplantae</taxon>
        <taxon>Streptophyta</taxon>
        <taxon>Embryophyta</taxon>
        <taxon>Tracheophyta</taxon>
        <taxon>Spermatophyta</taxon>
        <taxon>Pinopsida</taxon>
        <taxon>Pinidae</taxon>
        <taxon>Conifers I</taxon>
        <taxon>Pinales</taxon>
        <taxon>Pinaceae</taxon>
        <taxon>Picea</taxon>
    </lineage>
</organism>
<accession>A9NZC1</accession>
<sequence length="44" mass="5022">MLTVTRDSISLGKMRNSTQMGPAQALHFPVRKKKTTKRNYNLAM</sequence>
<feature type="region of interest" description="Disordered" evidence="1">
    <location>
        <begin position="1"/>
        <end position="44"/>
    </location>
</feature>
<dbReference type="AlphaFoldDB" id="A9NZC1"/>
<evidence type="ECO:0000256" key="1">
    <source>
        <dbReference type="SAM" id="MobiDB-lite"/>
    </source>
</evidence>
<evidence type="ECO:0000313" key="2">
    <source>
        <dbReference type="EMBL" id="ABK25982.1"/>
    </source>
</evidence>
<name>A9NZC1_PICSI</name>
<protein>
    <submittedName>
        <fullName evidence="2">Uncharacterized protein</fullName>
    </submittedName>
</protein>
<dbReference type="EMBL" id="EF086726">
    <property type="protein sequence ID" value="ABK25982.1"/>
    <property type="molecule type" value="mRNA"/>
</dbReference>